<dbReference type="InParanoid" id="A0A1X7TAJ7"/>
<dbReference type="STRING" id="400682.A0A1X7TAJ7"/>
<name>A0A1X7TAJ7_AMPQE</name>
<evidence type="ECO:0000256" key="1">
    <source>
        <dbReference type="ARBA" id="ARBA00004240"/>
    </source>
</evidence>
<feature type="compositionally biased region" description="Polar residues" evidence="6">
    <location>
        <begin position="693"/>
        <end position="706"/>
    </location>
</feature>
<comment type="similarity">
    <text evidence="2">Belongs to the SEC16 family.</text>
</comment>
<dbReference type="GO" id="GO:0070971">
    <property type="term" value="C:endoplasmic reticulum exit site"/>
    <property type="evidence" value="ECO:0007669"/>
    <property type="project" value="TreeGrafter"/>
</dbReference>
<reference evidence="8" key="1">
    <citation type="submission" date="2017-05" db="UniProtKB">
        <authorList>
            <consortium name="EnsemblMetazoa"/>
        </authorList>
    </citation>
    <scope>IDENTIFICATION</scope>
</reference>
<dbReference type="GO" id="GO:0070973">
    <property type="term" value="P:protein localization to endoplasmic reticulum exit site"/>
    <property type="evidence" value="ECO:0007669"/>
    <property type="project" value="TreeGrafter"/>
</dbReference>
<keyword evidence="3" id="KW-0813">Transport</keyword>
<feature type="region of interest" description="Disordered" evidence="6">
    <location>
        <begin position="693"/>
        <end position="777"/>
    </location>
</feature>
<feature type="compositionally biased region" description="Polar residues" evidence="6">
    <location>
        <begin position="1022"/>
        <end position="1031"/>
    </location>
</feature>
<dbReference type="GO" id="GO:0007030">
    <property type="term" value="P:Golgi organization"/>
    <property type="evidence" value="ECO:0007669"/>
    <property type="project" value="TreeGrafter"/>
</dbReference>
<feature type="region of interest" description="Disordered" evidence="6">
    <location>
        <begin position="880"/>
        <end position="1110"/>
    </location>
</feature>
<dbReference type="PANTHER" id="PTHR13402:SF6">
    <property type="entry name" value="SECRETORY 16, ISOFORM I"/>
    <property type="match status" value="1"/>
</dbReference>
<feature type="compositionally biased region" description="Pro residues" evidence="6">
    <location>
        <begin position="852"/>
        <end position="864"/>
    </location>
</feature>
<dbReference type="InterPro" id="IPR024298">
    <property type="entry name" value="Sec16_Sec23-bd"/>
</dbReference>
<keyword evidence="4" id="KW-0256">Endoplasmic reticulum</keyword>
<sequence length="1110" mass="118973">MSLCCVEMPPAAGSPSPPRRDTPLCFCFPHVSVRFSIGGQLVTGSPVKPSEHVPAIVHIHSLQSLVPEFNNFAESLEDYPGPLLISDTPKSAVIKFCTSRASAETDPDHALLWKYLSLLCQQNGVVLPTDISDLLTQQENEDNLSKSPRGVGVGGAIEEKGCGLDEFRTLLLAGRKKDALNLACSRGLWGHALMLSSRMDDQSRTYVVNRFTASLLTSDPLSTFYTLMLGRLPSVSKPEGLSRSGDWQSHLAMMITNLNPTQDTSCISNLGDSLLARGRVAGAHFCYHLCNIPFGSYGDTETSKYSLLGIDHTNIMRGCYPSPEDLVRTEVLEFALGLSKAEFVLPNFQTFKLLHLFKLIEAGLTKKALSYCESISWFVIRSPSSFNNTFLQLLTDFSVRLHYASYPSGVMENELPPWILTLDQSVGDNSFMGGVSPANVISRASPSLSSAAGLAAAASHQPLLPSSYTTQEYLQVPGGGAGGGASVQYPVPEGYSTTVEPVTEVTTGDAGDTGQYTGYTAPVGYAVASEDTTDYTGYVPPSNVQATGYVPPSNVQATGYVPPSSVQATGYVPPSIADSIAQSTVANTGEQLPVPAVTATDATGFQGITEPPANPNPMVYSTAEQETLPDQYGSLMNYQQPWAQSWDTGTSTIPESQSAGMHGGESLESSSGLMSSSSQVDVVRSIHGFNGYNSSSTLMGDSSTVFTAPPTDNKPHLPSEGNKEKSNENEEDVPNNTKDVDKDKVAADSKSWLGRLNPFNLIPKGPKQGYLPDDKNPRIIFDKEKNRWIDLDADDQNDSGPAPPPTDSELKSTTGISSTSGGVGRPGGGARGRLAKARYVDVARSNKTQSTAPPPPALAPPPGGLMPLAQGMQFNLFVPAQPNQQNDGVSNFETLYNPVPVPSTSDTPPTATNESLSNTVTPSEVTPSSSSHTIQPQEHLGPSMAVSRFPPSQNPHHIPQDQSSLSVYQTPAAPATGHQPHLPPAPPPQSRTERRTASESSDVSIGVPEAQDKMEPPKPQFFNPNDFTNMRRTAATAPHQRSDPFPDNVSDASVLSEFSQEVSQINKQAMSRQRLRPGSRPRYQYPPSSWQQGQPRPTQAPPPGPQGNWL</sequence>
<feature type="compositionally biased region" description="Polar residues" evidence="6">
    <location>
        <begin position="1050"/>
        <end position="1071"/>
    </location>
</feature>
<accession>A0A1X7TAJ7</accession>
<feature type="region of interest" description="Disordered" evidence="6">
    <location>
        <begin position="844"/>
        <end position="866"/>
    </location>
</feature>
<dbReference type="GO" id="GO:0016192">
    <property type="term" value="P:vesicle-mediated transport"/>
    <property type="evidence" value="ECO:0007669"/>
    <property type="project" value="UniProtKB-KW"/>
</dbReference>
<dbReference type="PANTHER" id="PTHR13402">
    <property type="entry name" value="RGPR-RELATED"/>
    <property type="match status" value="1"/>
</dbReference>
<evidence type="ECO:0000256" key="3">
    <source>
        <dbReference type="ARBA" id="ARBA00022448"/>
    </source>
</evidence>
<keyword evidence="5" id="KW-0931">ER-Golgi transport</keyword>
<evidence type="ECO:0000256" key="4">
    <source>
        <dbReference type="ARBA" id="ARBA00022824"/>
    </source>
</evidence>
<proteinExistence type="inferred from homology"/>
<dbReference type="Pfam" id="PF12931">
    <property type="entry name" value="TPR_Sec16"/>
    <property type="match status" value="1"/>
</dbReference>
<comment type="subcellular location">
    <subcellularLocation>
        <location evidence="1">Endoplasmic reticulum</location>
    </subcellularLocation>
</comment>
<evidence type="ECO:0000256" key="6">
    <source>
        <dbReference type="SAM" id="MobiDB-lite"/>
    </source>
</evidence>
<feature type="compositionally biased region" description="Polar residues" evidence="6">
    <location>
        <begin position="646"/>
        <end position="659"/>
    </location>
</feature>
<feature type="compositionally biased region" description="Basic and acidic residues" evidence="6">
    <location>
        <begin position="738"/>
        <end position="747"/>
    </location>
</feature>
<feature type="compositionally biased region" description="Polar residues" evidence="6">
    <location>
        <begin position="881"/>
        <end position="894"/>
    </location>
</feature>
<evidence type="ECO:0000313" key="8">
    <source>
        <dbReference type="EnsemblMetazoa" id="Aqu2.1.11571_001"/>
    </source>
</evidence>
<feature type="region of interest" description="Disordered" evidence="6">
    <location>
        <begin position="646"/>
        <end position="678"/>
    </location>
</feature>
<dbReference type="CDD" id="cd09233">
    <property type="entry name" value="ACE1-Sec16-like"/>
    <property type="match status" value="1"/>
</dbReference>
<evidence type="ECO:0000256" key="2">
    <source>
        <dbReference type="ARBA" id="ARBA00005927"/>
    </source>
</evidence>
<protein>
    <recommendedName>
        <fullName evidence="7">Sec16 Sec23-binding domain-containing protein</fullName>
    </recommendedName>
</protein>
<feature type="domain" description="Sec16 Sec23-binding" evidence="7">
    <location>
        <begin position="168"/>
        <end position="405"/>
    </location>
</feature>
<evidence type="ECO:0000256" key="5">
    <source>
        <dbReference type="ARBA" id="ARBA00022892"/>
    </source>
</evidence>
<dbReference type="OrthoDB" id="8918678at2759"/>
<feature type="region of interest" description="Disordered" evidence="6">
    <location>
        <begin position="791"/>
        <end position="832"/>
    </location>
</feature>
<evidence type="ECO:0000259" key="7">
    <source>
        <dbReference type="Pfam" id="PF12931"/>
    </source>
</evidence>
<dbReference type="AlphaFoldDB" id="A0A1X7TAJ7"/>
<feature type="compositionally biased region" description="Low complexity" evidence="6">
    <location>
        <begin position="902"/>
        <end position="933"/>
    </location>
</feature>
<dbReference type="Gene3D" id="1.25.40.1030">
    <property type="match status" value="1"/>
</dbReference>
<feature type="compositionally biased region" description="Low complexity" evidence="6">
    <location>
        <begin position="664"/>
        <end position="678"/>
    </location>
</feature>
<organism evidence="8">
    <name type="scientific">Amphimedon queenslandica</name>
    <name type="common">Sponge</name>
    <dbReference type="NCBI Taxonomy" id="400682"/>
    <lineage>
        <taxon>Eukaryota</taxon>
        <taxon>Metazoa</taxon>
        <taxon>Porifera</taxon>
        <taxon>Demospongiae</taxon>
        <taxon>Heteroscleromorpha</taxon>
        <taxon>Haplosclerida</taxon>
        <taxon>Niphatidae</taxon>
        <taxon>Amphimedon</taxon>
    </lineage>
</organism>
<feature type="compositionally biased region" description="Pro residues" evidence="6">
    <location>
        <begin position="1098"/>
        <end position="1110"/>
    </location>
</feature>
<feature type="compositionally biased region" description="Basic and acidic residues" evidence="6">
    <location>
        <begin position="713"/>
        <end position="728"/>
    </location>
</feature>
<feature type="compositionally biased region" description="Polar residues" evidence="6">
    <location>
        <begin position="950"/>
        <end position="969"/>
    </location>
</feature>
<dbReference type="GO" id="GO:0012507">
    <property type="term" value="C:ER to Golgi transport vesicle membrane"/>
    <property type="evidence" value="ECO:0007669"/>
    <property type="project" value="TreeGrafter"/>
</dbReference>
<dbReference type="EnsemblMetazoa" id="Aqu2.1.11571_001">
    <property type="protein sequence ID" value="Aqu2.1.11571_001"/>
    <property type="gene ID" value="Aqu2.1.11571"/>
</dbReference>
<feature type="compositionally biased region" description="Gly residues" evidence="6">
    <location>
        <begin position="821"/>
        <end position="831"/>
    </location>
</feature>
<dbReference type="eggNOG" id="KOG1913">
    <property type="taxonomic scope" value="Eukaryota"/>
</dbReference>